<gene>
    <name evidence="1" type="ORF">P5673_026807</name>
</gene>
<reference evidence="1" key="2">
    <citation type="journal article" date="2023" name="Science">
        <title>Genomic signatures of disease resistance in endangered staghorn corals.</title>
        <authorList>
            <person name="Vollmer S.V."/>
            <person name="Selwyn J.D."/>
            <person name="Despard B.A."/>
            <person name="Roesel C.L."/>
        </authorList>
    </citation>
    <scope>NUCLEOTIDE SEQUENCE</scope>
    <source>
        <strain evidence="1">K2</strain>
    </source>
</reference>
<dbReference type="Proteomes" id="UP001249851">
    <property type="component" value="Unassembled WGS sequence"/>
</dbReference>
<reference evidence="1" key="1">
    <citation type="journal article" date="2023" name="G3 (Bethesda)">
        <title>Whole genome assembly and annotation of the endangered Caribbean coral Acropora cervicornis.</title>
        <authorList>
            <person name="Selwyn J.D."/>
            <person name="Vollmer S.V."/>
        </authorList>
    </citation>
    <scope>NUCLEOTIDE SEQUENCE</scope>
    <source>
        <strain evidence="1">K2</strain>
    </source>
</reference>
<name>A0AAD9UW13_ACRCE</name>
<dbReference type="PANTHER" id="PTHR31751:SF35">
    <property type="entry name" value="RNA PSEUDOURIDYLATE SYNTHASE DOMAIN-CONTAINING PROTEIN 1 ISOFORM X1"/>
    <property type="match status" value="1"/>
</dbReference>
<accession>A0AAD9UW13</accession>
<dbReference type="EMBL" id="JARQWQ010000090">
    <property type="protein sequence ID" value="KAK2552064.1"/>
    <property type="molecule type" value="Genomic_DNA"/>
</dbReference>
<evidence type="ECO:0000313" key="1">
    <source>
        <dbReference type="EMBL" id="KAK2552064.1"/>
    </source>
</evidence>
<protein>
    <submittedName>
        <fullName evidence="1">Uncharacterized protein</fullName>
    </submittedName>
</protein>
<organism evidence="1 2">
    <name type="scientific">Acropora cervicornis</name>
    <name type="common">Staghorn coral</name>
    <dbReference type="NCBI Taxonomy" id="6130"/>
    <lineage>
        <taxon>Eukaryota</taxon>
        <taxon>Metazoa</taxon>
        <taxon>Cnidaria</taxon>
        <taxon>Anthozoa</taxon>
        <taxon>Hexacorallia</taxon>
        <taxon>Scleractinia</taxon>
        <taxon>Astrocoeniina</taxon>
        <taxon>Acroporidae</taxon>
        <taxon>Acropora</taxon>
    </lineage>
</organism>
<proteinExistence type="predicted"/>
<sequence length="125" mass="14315">MPFQCQMSREATVSDHTYCHKTTHAKIEEMQELSEEEEMDDDASQESQLGHCSEYCTYTLLDVESQRVVDFKVVAVTEVANSNCMEKKGFMDTLSNLEANGIKVHIILTDQHPKIKKKFWATIPI</sequence>
<comment type="caution">
    <text evidence="1">The sequence shown here is derived from an EMBL/GenBank/DDBJ whole genome shotgun (WGS) entry which is preliminary data.</text>
</comment>
<dbReference type="AlphaFoldDB" id="A0AAD9UW13"/>
<keyword evidence="2" id="KW-1185">Reference proteome</keyword>
<dbReference type="PANTHER" id="PTHR31751">
    <property type="entry name" value="SI:CH211-108C17.2-RELATED-RELATED"/>
    <property type="match status" value="1"/>
</dbReference>
<evidence type="ECO:0000313" key="2">
    <source>
        <dbReference type="Proteomes" id="UP001249851"/>
    </source>
</evidence>